<reference evidence="2 3" key="1">
    <citation type="journal article" date="2010" name="Science">
        <title>Genomic comparison of the ants Camponotus floridanus and Harpegnathos saltator.</title>
        <authorList>
            <person name="Bonasio R."/>
            <person name="Zhang G."/>
            <person name="Ye C."/>
            <person name="Mutti N.S."/>
            <person name="Fang X."/>
            <person name="Qin N."/>
            <person name="Donahue G."/>
            <person name="Yang P."/>
            <person name="Li Q."/>
            <person name="Li C."/>
            <person name="Zhang P."/>
            <person name="Huang Z."/>
            <person name="Berger S.L."/>
            <person name="Reinberg D."/>
            <person name="Wang J."/>
            <person name="Liebig J."/>
        </authorList>
    </citation>
    <scope>NUCLEOTIDE SEQUENCE [LARGE SCALE GENOMIC DNA]</scope>
    <source>
        <strain evidence="3">C129</strain>
    </source>
</reference>
<evidence type="ECO:0000313" key="3">
    <source>
        <dbReference type="Proteomes" id="UP000000311"/>
    </source>
</evidence>
<keyword evidence="3" id="KW-1185">Reference proteome</keyword>
<dbReference type="Proteomes" id="UP000000311">
    <property type="component" value="Unassembled WGS sequence"/>
</dbReference>
<accession>E2ABB4</accession>
<dbReference type="InParanoid" id="E2ABB4"/>
<dbReference type="AlphaFoldDB" id="E2ABB4"/>
<protein>
    <submittedName>
        <fullName evidence="2">Uncharacterized protein</fullName>
    </submittedName>
</protein>
<sequence length="359" mass="41582">MRNEHTGIELSVLDFRDYSLGEELLVNEKYNEQKLSNRHIERCKTSSSKPRRGAAKIWKYKQIDEVNIGVRLNSSVPFHYSQTEMPVASVPKNQKRNDSVCVIVVDLSRKIMPHAICVILFLNMHTYRFVLPLHADKTLSQGVNNTIRIPALKKEDGENQRNSIILPLQEKDPAIVIFFWEISEVFISIIRTFPTKTKREDFSFSAKSISRLTIEPFNFHRTIRRLHCRATQHNSLCRSNRIEESRNKEQTSLITKCSEFVERKYSRDGEGNERKGEVARYGKRKGEEGEKKPEIPLLRVRDNPTFFWRGCNFPDAEFPVDSRLATQEQRSRMTNTGQRLSVFGSVLSFGKNSTTSRAL</sequence>
<gene>
    <name evidence="2" type="ORF">EAG_13911</name>
</gene>
<evidence type="ECO:0000256" key="1">
    <source>
        <dbReference type="SAM" id="MobiDB-lite"/>
    </source>
</evidence>
<evidence type="ECO:0000313" key="2">
    <source>
        <dbReference type="EMBL" id="EFN69235.1"/>
    </source>
</evidence>
<organism evidence="3">
    <name type="scientific">Camponotus floridanus</name>
    <name type="common">Florida carpenter ant</name>
    <dbReference type="NCBI Taxonomy" id="104421"/>
    <lineage>
        <taxon>Eukaryota</taxon>
        <taxon>Metazoa</taxon>
        <taxon>Ecdysozoa</taxon>
        <taxon>Arthropoda</taxon>
        <taxon>Hexapoda</taxon>
        <taxon>Insecta</taxon>
        <taxon>Pterygota</taxon>
        <taxon>Neoptera</taxon>
        <taxon>Endopterygota</taxon>
        <taxon>Hymenoptera</taxon>
        <taxon>Apocrita</taxon>
        <taxon>Aculeata</taxon>
        <taxon>Formicoidea</taxon>
        <taxon>Formicidae</taxon>
        <taxon>Formicinae</taxon>
        <taxon>Camponotus</taxon>
    </lineage>
</organism>
<name>E2ABB4_CAMFO</name>
<proteinExistence type="predicted"/>
<feature type="region of interest" description="Disordered" evidence="1">
    <location>
        <begin position="268"/>
        <end position="290"/>
    </location>
</feature>
<dbReference type="EMBL" id="GL438237">
    <property type="protein sequence ID" value="EFN69235.1"/>
    <property type="molecule type" value="Genomic_DNA"/>
</dbReference>